<keyword evidence="4" id="KW-1185">Reference proteome</keyword>
<feature type="domain" description="CoA carboxyltransferase C-terminal" evidence="2">
    <location>
        <begin position="270"/>
        <end position="502"/>
    </location>
</feature>
<dbReference type="EMBL" id="JAQNDM010000002">
    <property type="protein sequence ID" value="MDC0713454.1"/>
    <property type="molecule type" value="Genomic_DNA"/>
</dbReference>
<dbReference type="SUPFAM" id="SSF52096">
    <property type="entry name" value="ClpP/crotonase"/>
    <property type="match status" value="2"/>
</dbReference>
<gene>
    <name evidence="3" type="ORF">POL68_33630</name>
</gene>
<dbReference type="InterPro" id="IPR029045">
    <property type="entry name" value="ClpP/crotonase-like_dom_sf"/>
</dbReference>
<name>A0ABT5DK82_9BACT</name>
<dbReference type="Gene3D" id="3.90.226.10">
    <property type="entry name" value="2-enoyl-CoA Hydratase, Chain A, domain 1"/>
    <property type="match status" value="2"/>
</dbReference>
<reference evidence="3 4" key="1">
    <citation type="submission" date="2022-11" db="EMBL/GenBank/DDBJ databases">
        <title>Minimal conservation of predation-associated metabolite biosynthetic gene clusters underscores biosynthetic potential of Myxococcota including descriptions for ten novel species: Archangium lansinium sp. nov., Myxococcus landrumus sp. nov., Nannocystis bai.</title>
        <authorList>
            <person name="Ahearne A."/>
            <person name="Stevens C."/>
            <person name="Dowd S."/>
        </authorList>
    </citation>
    <scope>NUCLEOTIDE SEQUENCE [LARGE SCALE GENOMIC DNA]</scope>
    <source>
        <strain evidence="3 4">NCWAL01</strain>
    </source>
</reference>
<evidence type="ECO:0000313" key="4">
    <source>
        <dbReference type="Proteomes" id="UP001221838"/>
    </source>
</evidence>
<sequence>MDGTSEKDPLRARLQQMEQQAELGGGADRIAKQHEAGKLTARERIDLLLDPGSFCELDKFVTHRSHDFGMGDKKILGDGVVTGYGTVEGRQVFVFAQDFTVFGGSLSGAYAQKICKIMDMATRVGAPVIGLNDSGGARIQEGVESLAGYADIFLRNTLASGVVPQLSLILGPCAGGAVYSPAITDFILMVKDTSYMFITGPDVIKTVTHEEVTKEALGGALTHNQKSGVAHFAADNEQGAILMTRELLSFLPSNNQEDPPVQPCDDDAFRAEESLKTLVPNNPNKPYDIKEIVRAIVDHKHFFEVQEHFARNIVIGFARMNGRPVGIVANQPAVLAGCLDIDASVKAARFVRFCDCFNIPLVTLVDVPGFLPGTDQEWGGIITHGAKLLYAFAEATVPKVTLITRKAYGGAYDVMASKHIRADINYAYPTAEIAVMGPEGAVNIIFRNELAKAADANAERAKQVNEYREKFANPFKAAELGYIDEVIRPEETRAKIIRALEMLKDKRQENPVRKHGNIPL</sequence>
<organism evidence="3 4">
    <name type="scientific">Stigmatella ashevillensis</name>
    <dbReference type="NCBI Taxonomy" id="2995309"/>
    <lineage>
        <taxon>Bacteria</taxon>
        <taxon>Pseudomonadati</taxon>
        <taxon>Myxococcota</taxon>
        <taxon>Myxococcia</taxon>
        <taxon>Myxococcales</taxon>
        <taxon>Cystobacterineae</taxon>
        <taxon>Archangiaceae</taxon>
        <taxon>Stigmatella</taxon>
    </lineage>
</organism>
<dbReference type="PANTHER" id="PTHR43842">
    <property type="entry name" value="PROPIONYL-COA CARBOXYLASE BETA CHAIN"/>
    <property type="match status" value="1"/>
</dbReference>
<dbReference type="RefSeq" id="WP_272146369.1">
    <property type="nucleotide sequence ID" value="NZ_JAQNDM010000002.1"/>
</dbReference>
<dbReference type="Pfam" id="PF01039">
    <property type="entry name" value="Carboxyl_trans"/>
    <property type="match status" value="1"/>
</dbReference>
<comment type="caution">
    <text evidence="3">The sequence shown here is derived from an EMBL/GenBank/DDBJ whole genome shotgun (WGS) entry which is preliminary data.</text>
</comment>
<accession>A0ABT5DK82</accession>
<dbReference type="PANTHER" id="PTHR43842:SF2">
    <property type="entry name" value="PROPIONYL-COA CARBOXYLASE BETA CHAIN, MITOCHONDRIAL"/>
    <property type="match status" value="1"/>
</dbReference>
<dbReference type="InterPro" id="IPR051047">
    <property type="entry name" value="AccD/PCCB"/>
</dbReference>
<dbReference type="InterPro" id="IPR034733">
    <property type="entry name" value="AcCoA_carboxyl_beta"/>
</dbReference>
<evidence type="ECO:0000259" key="1">
    <source>
        <dbReference type="PROSITE" id="PS50980"/>
    </source>
</evidence>
<dbReference type="PROSITE" id="PS50980">
    <property type="entry name" value="COA_CT_NTER"/>
    <property type="match status" value="1"/>
</dbReference>
<proteinExistence type="predicted"/>
<dbReference type="PROSITE" id="PS50989">
    <property type="entry name" value="COA_CT_CTER"/>
    <property type="match status" value="1"/>
</dbReference>
<evidence type="ECO:0000259" key="2">
    <source>
        <dbReference type="PROSITE" id="PS50989"/>
    </source>
</evidence>
<feature type="domain" description="CoA carboxyltransferase N-terminal" evidence="1">
    <location>
        <begin position="7"/>
        <end position="263"/>
    </location>
</feature>
<protein>
    <submittedName>
        <fullName evidence="3">Acyl-CoA carboxylase subunit beta</fullName>
    </submittedName>
</protein>
<dbReference type="Proteomes" id="UP001221838">
    <property type="component" value="Unassembled WGS sequence"/>
</dbReference>
<evidence type="ECO:0000313" key="3">
    <source>
        <dbReference type="EMBL" id="MDC0713454.1"/>
    </source>
</evidence>
<dbReference type="InterPro" id="IPR011762">
    <property type="entry name" value="COA_CT_N"/>
</dbReference>
<dbReference type="InterPro" id="IPR011763">
    <property type="entry name" value="COA_CT_C"/>
</dbReference>